<proteinExistence type="predicted"/>
<evidence type="ECO:0000313" key="3">
    <source>
        <dbReference type="EMBL" id="MBI5129653.1"/>
    </source>
</evidence>
<dbReference type="InterPro" id="IPR000639">
    <property type="entry name" value="Epox_hydrolase-like"/>
</dbReference>
<comment type="caution">
    <text evidence="3">The sequence shown here is derived from an EMBL/GenBank/DDBJ whole genome shotgun (WGS) entry which is preliminary data.</text>
</comment>
<dbReference type="GO" id="GO:0016787">
    <property type="term" value="F:hydrolase activity"/>
    <property type="evidence" value="ECO:0007669"/>
    <property type="project" value="UniProtKB-KW"/>
</dbReference>
<evidence type="ECO:0000256" key="1">
    <source>
        <dbReference type="ARBA" id="ARBA00022801"/>
    </source>
</evidence>
<keyword evidence="1 3" id="KW-0378">Hydrolase</keyword>
<name>A0A933W1V2_RHOPL</name>
<organism evidence="3 4">
    <name type="scientific">Rhodopseudomonas palustris</name>
    <dbReference type="NCBI Taxonomy" id="1076"/>
    <lineage>
        <taxon>Bacteria</taxon>
        <taxon>Pseudomonadati</taxon>
        <taxon>Pseudomonadota</taxon>
        <taxon>Alphaproteobacteria</taxon>
        <taxon>Hyphomicrobiales</taxon>
        <taxon>Nitrobacteraceae</taxon>
        <taxon>Rhodopseudomonas</taxon>
    </lineage>
</organism>
<feature type="domain" description="AB hydrolase-1" evidence="2">
    <location>
        <begin position="30"/>
        <end position="271"/>
    </location>
</feature>
<dbReference type="Pfam" id="PF00561">
    <property type="entry name" value="Abhydrolase_1"/>
    <property type="match status" value="1"/>
</dbReference>
<gene>
    <name evidence="3" type="ORF">HZA66_09440</name>
</gene>
<dbReference type="EMBL" id="JACRJB010000025">
    <property type="protein sequence ID" value="MBI5129653.1"/>
    <property type="molecule type" value="Genomic_DNA"/>
</dbReference>
<dbReference type="InterPro" id="IPR029058">
    <property type="entry name" value="AB_hydrolase_fold"/>
</dbReference>
<dbReference type="PRINTS" id="PR00111">
    <property type="entry name" value="ABHYDROLASE"/>
</dbReference>
<dbReference type="SUPFAM" id="SSF53474">
    <property type="entry name" value="alpha/beta-Hydrolases"/>
    <property type="match status" value="1"/>
</dbReference>
<accession>A0A933W1V2</accession>
<dbReference type="Gene3D" id="3.40.50.1820">
    <property type="entry name" value="alpha/beta hydrolase"/>
    <property type="match status" value="1"/>
</dbReference>
<dbReference type="AlphaFoldDB" id="A0A933W1V2"/>
<dbReference type="PANTHER" id="PTHR43329">
    <property type="entry name" value="EPOXIDE HYDROLASE"/>
    <property type="match status" value="1"/>
</dbReference>
<protein>
    <submittedName>
        <fullName evidence="3">Alpha/beta fold hydrolase</fullName>
    </submittedName>
</protein>
<reference evidence="3" key="1">
    <citation type="submission" date="2020-07" db="EMBL/GenBank/DDBJ databases">
        <title>Huge and variable diversity of episymbiotic CPR bacteria and DPANN archaea in groundwater ecosystems.</title>
        <authorList>
            <person name="He C.Y."/>
            <person name="Keren R."/>
            <person name="Whittaker M."/>
            <person name="Farag I.F."/>
            <person name="Doudna J."/>
            <person name="Cate J.H.D."/>
            <person name="Banfield J.F."/>
        </authorList>
    </citation>
    <scope>NUCLEOTIDE SEQUENCE</scope>
    <source>
        <strain evidence="3">NC_groundwater_1818_Pr3_B-0.1um_66_35</strain>
    </source>
</reference>
<sequence>MVPSTRSGTLEANGLSFAIDEAGEGDTTAVLLHGFPEARQSWHAQLPCLARLGWHAVAPDLRGYGGTTRPAGQSAYHLDHLTDDVAAIFAALGGRRKILIGHDWGGVIAWQTALRGKVALDALIILNAPHPDVFARVLGDGWRQKRKSWYVAFFQLPWLPEWLMTRNQGKPLAQMFRQHSTTISDAQIEIYRRNAIQPGAATAMINYYRANFTALGGGAGTHPKLTVPTLMLWGEDDLALDIALTEGNEAHVADFTLRRLPGASHWVQQDAPDRVNELITDWARSKGLA</sequence>
<dbReference type="InterPro" id="IPR000073">
    <property type="entry name" value="AB_hydrolase_1"/>
</dbReference>
<dbReference type="PRINTS" id="PR00412">
    <property type="entry name" value="EPOXHYDRLASE"/>
</dbReference>
<dbReference type="Proteomes" id="UP000782519">
    <property type="component" value="Unassembled WGS sequence"/>
</dbReference>
<evidence type="ECO:0000259" key="2">
    <source>
        <dbReference type="Pfam" id="PF00561"/>
    </source>
</evidence>
<evidence type="ECO:0000313" key="4">
    <source>
        <dbReference type="Proteomes" id="UP000782519"/>
    </source>
</evidence>